<sequence length="239" mass="27235">MYNLKGLRKEVNKTQSEIAVLFGCKQNNISMQEKSDRDLTTEQMDVLRKNFGEEIVNKYYYKISTSNVETINNERESTLKSSSDSFREKKRIPFYDDVASIGGVNTMVADNSGHIAPSELIDAGDWFPEATAAIRHYGDSMIEYPSGSILALKRVEDNRLIIWGRNYSIETTEFRITKRLQDGGEDYILAYSSNESTYSDGRLIHSPIRIPKETIRHIDLVLGCVTKEYSNGPIKIIKQ</sequence>
<proteinExistence type="predicted"/>
<dbReference type="AlphaFoldDB" id="A0AA37K7D4"/>
<protein>
    <submittedName>
        <fullName evidence="1">Uncharacterized protein</fullName>
    </submittedName>
</protein>
<dbReference type="SUPFAM" id="SSF47413">
    <property type="entry name" value="lambda repressor-like DNA-binding domains"/>
    <property type="match status" value="1"/>
</dbReference>
<dbReference type="InterPro" id="IPR001387">
    <property type="entry name" value="Cro/C1-type_HTH"/>
</dbReference>
<evidence type="ECO:0000313" key="1">
    <source>
        <dbReference type="EMBL" id="GKH71459.1"/>
    </source>
</evidence>
<accession>A0AA37K7D4</accession>
<dbReference type="GeneID" id="55648444"/>
<comment type="caution">
    <text evidence="1">The sequence shown here is derived from an EMBL/GenBank/DDBJ whole genome shotgun (WGS) entry which is preliminary data.</text>
</comment>
<dbReference type="EMBL" id="BQNZ01000001">
    <property type="protein sequence ID" value="GKH71459.1"/>
    <property type="molecule type" value="Genomic_DNA"/>
</dbReference>
<gene>
    <name evidence="1" type="ORF">CE91St3_13220</name>
</gene>
<evidence type="ECO:0000313" key="2">
    <source>
        <dbReference type="Proteomes" id="UP001055114"/>
    </source>
</evidence>
<dbReference type="CDD" id="cd00093">
    <property type="entry name" value="HTH_XRE"/>
    <property type="match status" value="1"/>
</dbReference>
<organism evidence="1 2">
    <name type="scientific">Parabacteroides merdae</name>
    <dbReference type="NCBI Taxonomy" id="46503"/>
    <lineage>
        <taxon>Bacteria</taxon>
        <taxon>Pseudomonadati</taxon>
        <taxon>Bacteroidota</taxon>
        <taxon>Bacteroidia</taxon>
        <taxon>Bacteroidales</taxon>
        <taxon>Tannerellaceae</taxon>
        <taxon>Parabacteroides</taxon>
    </lineage>
</organism>
<dbReference type="GO" id="GO:0003677">
    <property type="term" value="F:DNA binding"/>
    <property type="evidence" value="ECO:0007669"/>
    <property type="project" value="InterPro"/>
</dbReference>
<name>A0AA37K7D4_9BACT</name>
<dbReference type="RefSeq" id="WP_005638540.1">
    <property type="nucleotide sequence ID" value="NZ_BAABYG010000001.1"/>
</dbReference>
<dbReference type="InterPro" id="IPR010982">
    <property type="entry name" value="Lambda_DNA-bd_dom_sf"/>
</dbReference>
<dbReference type="Proteomes" id="UP001055114">
    <property type="component" value="Unassembled WGS sequence"/>
</dbReference>
<reference evidence="1" key="1">
    <citation type="submission" date="2022-01" db="EMBL/GenBank/DDBJ databases">
        <title>Novel bile acid biosynthetic pathways are enriched in the microbiome of centenarians.</title>
        <authorList>
            <person name="Sato Y."/>
            <person name="Atarashi K."/>
            <person name="Plichta R.D."/>
            <person name="Arai Y."/>
            <person name="Sasajima S."/>
            <person name="Kearney M.S."/>
            <person name="Suda W."/>
            <person name="Takeshita K."/>
            <person name="Sasaki T."/>
            <person name="Okamoto S."/>
            <person name="Skelly N.A."/>
            <person name="Okamura Y."/>
            <person name="Vlamakis H."/>
            <person name="Li Y."/>
            <person name="Tanoue T."/>
            <person name="Takei H."/>
            <person name="Nittono H."/>
            <person name="Narushima S."/>
            <person name="Irie J."/>
            <person name="Itoh H."/>
            <person name="Moriya K."/>
            <person name="Sugiura Y."/>
            <person name="Suematsu M."/>
            <person name="Moritoki N."/>
            <person name="Shibata S."/>
            <person name="Littman R.D."/>
            <person name="Fischbach A.M."/>
            <person name="Uwamino Y."/>
            <person name="Inoue T."/>
            <person name="Honda A."/>
            <person name="Hattori M."/>
            <person name="Murai T."/>
            <person name="Xavier J.R."/>
            <person name="Hirose N."/>
            <person name="Honda K."/>
        </authorList>
    </citation>
    <scope>NUCLEOTIDE SEQUENCE</scope>
    <source>
        <strain evidence="1">CE91-St3</strain>
    </source>
</reference>